<evidence type="ECO:0000313" key="1">
    <source>
        <dbReference type="EMBL" id="VBB30518.1"/>
    </source>
</evidence>
<proteinExistence type="predicted"/>
<name>A0A498SFL9_ACAVI</name>
<protein>
    <submittedName>
        <fullName evidence="1">Uncharacterized protein</fullName>
    </submittedName>
</protein>
<evidence type="ECO:0000313" key="2">
    <source>
        <dbReference type="Proteomes" id="UP000276991"/>
    </source>
</evidence>
<gene>
    <name evidence="1" type="ORF">NAV_LOCUS5309</name>
</gene>
<reference evidence="1 2" key="1">
    <citation type="submission" date="2018-08" db="EMBL/GenBank/DDBJ databases">
        <authorList>
            <person name="Laetsch R D."/>
            <person name="Stevens L."/>
            <person name="Kumar S."/>
            <person name="Blaxter L. M."/>
        </authorList>
    </citation>
    <scope>NUCLEOTIDE SEQUENCE [LARGE SCALE GENOMIC DNA]</scope>
</reference>
<dbReference type="Proteomes" id="UP000276991">
    <property type="component" value="Unassembled WGS sequence"/>
</dbReference>
<keyword evidence="2" id="KW-1185">Reference proteome</keyword>
<dbReference type="AlphaFoldDB" id="A0A498SFL9"/>
<dbReference type="EMBL" id="UPTC01000900">
    <property type="protein sequence ID" value="VBB30518.1"/>
    <property type="molecule type" value="Genomic_DNA"/>
</dbReference>
<dbReference type="OrthoDB" id="5836021at2759"/>
<organism evidence="1 2">
    <name type="scientific">Acanthocheilonema viteae</name>
    <name type="common">Filarial nematode worm</name>
    <name type="synonym">Dipetalonema viteae</name>
    <dbReference type="NCBI Taxonomy" id="6277"/>
    <lineage>
        <taxon>Eukaryota</taxon>
        <taxon>Metazoa</taxon>
        <taxon>Ecdysozoa</taxon>
        <taxon>Nematoda</taxon>
        <taxon>Chromadorea</taxon>
        <taxon>Rhabditida</taxon>
        <taxon>Spirurina</taxon>
        <taxon>Spiruromorpha</taxon>
        <taxon>Filarioidea</taxon>
        <taxon>Onchocercidae</taxon>
        <taxon>Acanthocheilonema</taxon>
    </lineage>
</organism>
<sequence>MSQEDDNREKSANTLDSIIDLLRFRLVRAVHNEVDLCGEMVARILDDTMPQDEGPLVTASYEDELMEDVSEGLSDQLGECDHKMDVATIATTEQYGEAMAEKDWENCSEDSPVPGEPELENVELERLNTPGSMESIVQEIFVKAVKIVIHMLENAGTDESVAYDDQVSYHDCL</sequence>
<accession>A0A498SFL9</accession>